<dbReference type="InterPro" id="IPR000073">
    <property type="entry name" value="AB_hydrolase_1"/>
</dbReference>
<comment type="caution">
    <text evidence="2">The sequence shown here is derived from an EMBL/GenBank/DDBJ whole genome shotgun (WGS) entry which is preliminary data.</text>
</comment>
<keyword evidence="2" id="KW-0378">Hydrolase</keyword>
<evidence type="ECO:0000313" key="3">
    <source>
        <dbReference type="Proteomes" id="UP001163846"/>
    </source>
</evidence>
<dbReference type="GO" id="GO:0016787">
    <property type="term" value="F:hydrolase activity"/>
    <property type="evidence" value="ECO:0007669"/>
    <property type="project" value="UniProtKB-KW"/>
</dbReference>
<gene>
    <name evidence="2" type="ORF">F5878DRAFT_611831</name>
</gene>
<evidence type="ECO:0000259" key="1">
    <source>
        <dbReference type="Pfam" id="PF12697"/>
    </source>
</evidence>
<proteinExistence type="predicted"/>
<dbReference type="EMBL" id="MU806060">
    <property type="protein sequence ID" value="KAJ3840871.1"/>
    <property type="molecule type" value="Genomic_DNA"/>
</dbReference>
<dbReference type="SUPFAM" id="SSF53474">
    <property type="entry name" value="alpha/beta-Hydrolases"/>
    <property type="match status" value="1"/>
</dbReference>
<accession>A0AA38UH44</accession>
<protein>
    <submittedName>
        <fullName evidence="2">Alpha/Beta hydrolase protein</fullName>
    </submittedName>
</protein>
<organism evidence="2 3">
    <name type="scientific">Lentinula raphanica</name>
    <dbReference type="NCBI Taxonomy" id="153919"/>
    <lineage>
        <taxon>Eukaryota</taxon>
        <taxon>Fungi</taxon>
        <taxon>Dikarya</taxon>
        <taxon>Basidiomycota</taxon>
        <taxon>Agaricomycotina</taxon>
        <taxon>Agaricomycetes</taxon>
        <taxon>Agaricomycetidae</taxon>
        <taxon>Agaricales</taxon>
        <taxon>Marasmiineae</taxon>
        <taxon>Omphalotaceae</taxon>
        <taxon>Lentinula</taxon>
    </lineage>
</organism>
<name>A0AA38UH44_9AGAR</name>
<feature type="domain" description="AB hydrolase-1" evidence="1">
    <location>
        <begin position="31"/>
        <end position="160"/>
    </location>
</feature>
<dbReference type="InterPro" id="IPR029058">
    <property type="entry name" value="AB_hydrolase_fold"/>
</dbReference>
<dbReference type="Proteomes" id="UP001163846">
    <property type="component" value="Unassembled WGS sequence"/>
</dbReference>
<sequence>MIYVQDKRLLLPDGRTLAYADNGNTSSLNVVLFLHGPFSVGDASRLSLVLQSKMAHLVCPSLPGWGLSSPIEDPSQYAASIVNDIRALLYHLHPQHTNLKLHICAHSFGCVAAQILYGAPYDIFPYGRCITGLALLDPVSPPHCHKDYWKHLSWQNYFLTGPPSRLFPFNFTTILAKYALENKLQSVDKAENSIVRRNLLPMPTGADETEEIAQWKEQNAVSDAQYERAVIRNAVYSVALTWKGFLALPQIYHSGWGGYCPDHLDEEHSRPLVSVIVYNDNSGHAYAGMGSWLVGKHKNATLQVIEGSSLSWLLCLDNIWKNVFS</sequence>
<keyword evidence="3" id="KW-1185">Reference proteome</keyword>
<evidence type="ECO:0000313" key="2">
    <source>
        <dbReference type="EMBL" id="KAJ3840871.1"/>
    </source>
</evidence>
<reference evidence="2" key="1">
    <citation type="submission" date="2022-08" db="EMBL/GenBank/DDBJ databases">
        <authorList>
            <consortium name="DOE Joint Genome Institute"/>
            <person name="Min B."/>
            <person name="Riley R."/>
            <person name="Sierra-Patev S."/>
            <person name="Naranjo-Ortiz M."/>
            <person name="Looney B."/>
            <person name="Konkel Z."/>
            <person name="Slot J.C."/>
            <person name="Sakamoto Y."/>
            <person name="Steenwyk J.L."/>
            <person name="Rokas A."/>
            <person name="Carro J."/>
            <person name="Camarero S."/>
            <person name="Ferreira P."/>
            <person name="Molpeceres G."/>
            <person name="Ruiz-Duenas F.J."/>
            <person name="Serrano A."/>
            <person name="Henrissat B."/>
            <person name="Drula E."/>
            <person name="Hughes K.W."/>
            <person name="Mata J.L."/>
            <person name="Ishikawa N.K."/>
            <person name="Vargas-Isla R."/>
            <person name="Ushijima S."/>
            <person name="Smith C.A."/>
            <person name="Ahrendt S."/>
            <person name="Andreopoulos W."/>
            <person name="He G."/>
            <person name="Labutti K."/>
            <person name="Lipzen A."/>
            <person name="Ng V."/>
            <person name="Sandor L."/>
            <person name="Barry K."/>
            <person name="Martinez A.T."/>
            <person name="Xiao Y."/>
            <person name="Gibbons J.G."/>
            <person name="Terashima K."/>
            <person name="Hibbett D.S."/>
            <person name="Grigoriev I.V."/>
        </authorList>
    </citation>
    <scope>NUCLEOTIDE SEQUENCE</scope>
    <source>
        <strain evidence="2">TFB9207</strain>
    </source>
</reference>
<dbReference type="AlphaFoldDB" id="A0AA38UH44"/>
<dbReference type="Gene3D" id="3.40.50.1820">
    <property type="entry name" value="alpha/beta hydrolase"/>
    <property type="match status" value="1"/>
</dbReference>
<dbReference type="Pfam" id="PF12697">
    <property type="entry name" value="Abhydrolase_6"/>
    <property type="match status" value="1"/>
</dbReference>